<accession>A0A940N1J9</accession>
<evidence type="ECO:0000313" key="2">
    <source>
        <dbReference type="EMBL" id="MBP0495563.1"/>
    </source>
</evidence>
<reference evidence="2" key="1">
    <citation type="submission" date="2021-03" db="EMBL/GenBank/DDBJ databases">
        <authorList>
            <person name="So Y."/>
        </authorList>
    </citation>
    <scope>NUCLEOTIDE SEQUENCE</scope>
    <source>
        <strain evidence="2">SG15</strain>
    </source>
</reference>
<name>A0A940N1J9_9PROT</name>
<dbReference type="AlphaFoldDB" id="A0A940N1J9"/>
<feature type="transmembrane region" description="Helical" evidence="1">
    <location>
        <begin position="72"/>
        <end position="96"/>
    </location>
</feature>
<protein>
    <submittedName>
        <fullName evidence="2">Uncharacterized protein</fullName>
    </submittedName>
</protein>
<dbReference type="Proteomes" id="UP000677537">
    <property type="component" value="Unassembled WGS sequence"/>
</dbReference>
<keyword evidence="1" id="KW-0472">Membrane</keyword>
<comment type="caution">
    <text evidence="2">The sequence shown here is derived from an EMBL/GenBank/DDBJ whole genome shotgun (WGS) entry which is preliminary data.</text>
</comment>
<keyword evidence="1" id="KW-0812">Transmembrane</keyword>
<keyword evidence="1" id="KW-1133">Transmembrane helix</keyword>
<evidence type="ECO:0000256" key="1">
    <source>
        <dbReference type="SAM" id="Phobius"/>
    </source>
</evidence>
<evidence type="ECO:0000313" key="3">
    <source>
        <dbReference type="Proteomes" id="UP000677537"/>
    </source>
</evidence>
<proteinExistence type="predicted"/>
<dbReference type="RefSeq" id="WP_209376358.1">
    <property type="nucleotide sequence ID" value="NZ_JAGIZA010000018.1"/>
</dbReference>
<gene>
    <name evidence="2" type="ORF">J5Y10_22445</name>
</gene>
<dbReference type="EMBL" id="JAGIZA010000018">
    <property type="protein sequence ID" value="MBP0495563.1"/>
    <property type="molecule type" value="Genomic_DNA"/>
</dbReference>
<sequence>MRATLTLAGLATLLIAARLFTGLVVSNDSAEVFLVLKRVPEWAVSRMETAQQPLRRDWILDSDEQALVYEGAYVWLMQAGPALAGLAIAGLSLLALRRR</sequence>
<organism evidence="2 3">
    <name type="scientific">Roseomonas indoligenes</name>
    <dbReference type="NCBI Taxonomy" id="2820811"/>
    <lineage>
        <taxon>Bacteria</taxon>
        <taxon>Pseudomonadati</taxon>
        <taxon>Pseudomonadota</taxon>
        <taxon>Alphaproteobacteria</taxon>
        <taxon>Acetobacterales</taxon>
        <taxon>Roseomonadaceae</taxon>
        <taxon>Roseomonas</taxon>
    </lineage>
</organism>
<keyword evidence="3" id="KW-1185">Reference proteome</keyword>